<evidence type="ECO:0000313" key="3">
    <source>
        <dbReference type="Proteomes" id="UP001500503"/>
    </source>
</evidence>
<feature type="region of interest" description="Disordered" evidence="1">
    <location>
        <begin position="1"/>
        <end position="30"/>
    </location>
</feature>
<proteinExistence type="predicted"/>
<protein>
    <submittedName>
        <fullName evidence="2">Uncharacterized protein</fullName>
    </submittedName>
</protein>
<evidence type="ECO:0000313" key="2">
    <source>
        <dbReference type="EMBL" id="GAA4493005.1"/>
    </source>
</evidence>
<comment type="caution">
    <text evidence="2">The sequence shown here is derived from an EMBL/GenBank/DDBJ whole genome shotgun (WGS) entry which is preliminary data.</text>
</comment>
<sequence length="54" mass="5959">MRAPHRAGRDRTVSTLDSEEHWPATDEEAEARYSVECTGGSDEFEALTPPARAV</sequence>
<evidence type="ECO:0000256" key="1">
    <source>
        <dbReference type="SAM" id="MobiDB-lite"/>
    </source>
</evidence>
<gene>
    <name evidence="2" type="ORF">GCM10023191_029770</name>
</gene>
<name>A0ABP8PTP1_9ACTN</name>
<accession>A0ABP8PTP1</accession>
<feature type="compositionally biased region" description="Basic and acidic residues" evidence="1">
    <location>
        <begin position="7"/>
        <end position="24"/>
    </location>
</feature>
<keyword evidence="3" id="KW-1185">Reference proteome</keyword>
<organism evidence="2 3">
    <name type="scientific">Actinoallomurus oryzae</name>
    <dbReference type="NCBI Taxonomy" id="502180"/>
    <lineage>
        <taxon>Bacteria</taxon>
        <taxon>Bacillati</taxon>
        <taxon>Actinomycetota</taxon>
        <taxon>Actinomycetes</taxon>
        <taxon>Streptosporangiales</taxon>
        <taxon>Thermomonosporaceae</taxon>
        <taxon>Actinoallomurus</taxon>
    </lineage>
</organism>
<dbReference type="RefSeq" id="WP_345463321.1">
    <property type="nucleotide sequence ID" value="NZ_BAABHF010000019.1"/>
</dbReference>
<reference evidence="3" key="1">
    <citation type="journal article" date="2019" name="Int. J. Syst. Evol. Microbiol.">
        <title>The Global Catalogue of Microorganisms (GCM) 10K type strain sequencing project: providing services to taxonomists for standard genome sequencing and annotation.</title>
        <authorList>
            <consortium name="The Broad Institute Genomics Platform"/>
            <consortium name="The Broad Institute Genome Sequencing Center for Infectious Disease"/>
            <person name="Wu L."/>
            <person name="Ma J."/>
        </authorList>
    </citation>
    <scope>NUCLEOTIDE SEQUENCE [LARGE SCALE GENOMIC DNA]</scope>
    <source>
        <strain evidence="3">JCM 17933</strain>
    </source>
</reference>
<dbReference type="EMBL" id="BAABHF010000019">
    <property type="protein sequence ID" value="GAA4493005.1"/>
    <property type="molecule type" value="Genomic_DNA"/>
</dbReference>
<dbReference type="Proteomes" id="UP001500503">
    <property type="component" value="Unassembled WGS sequence"/>
</dbReference>